<sequence>MQTHKAKRVEITIEAVMQSRLTDALKKAGVTGYTVLPVLGGSGRSGEWSRAGQVSRASGMVQVICIIRPERLDGLLEGAFAVVERHIGVVSVTDCDVLRAERF</sequence>
<evidence type="ECO:0000256" key="1">
    <source>
        <dbReference type="ARBA" id="ARBA00015681"/>
    </source>
</evidence>
<proteinExistence type="predicted"/>
<comment type="caution">
    <text evidence="2">The sequence shown here is derived from an EMBL/GenBank/DDBJ whole genome shotgun (WGS) entry which is preliminary data.</text>
</comment>
<dbReference type="eggNOG" id="COG0347">
    <property type="taxonomic scope" value="Bacteria"/>
</dbReference>
<dbReference type="Proteomes" id="UP000027337">
    <property type="component" value="Unassembled WGS sequence"/>
</dbReference>
<organism evidence="2 3">
    <name type="scientific">Sulfitobacter mediterraneus</name>
    <dbReference type="NCBI Taxonomy" id="83219"/>
    <lineage>
        <taxon>Bacteria</taxon>
        <taxon>Pseudomonadati</taxon>
        <taxon>Pseudomonadota</taxon>
        <taxon>Alphaproteobacteria</taxon>
        <taxon>Rhodobacterales</taxon>
        <taxon>Roseobacteraceae</taxon>
        <taxon>Sulfitobacter</taxon>
    </lineage>
</organism>
<dbReference type="RefSeq" id="WP_037906823.1">
    <property type="nucleotide sequence ID" value="NZ_CP068998.1"/>
</dbReference>
<dbReference type="Gene3D" id="3.30.70.120">
    <property type="match status" value="1"/>
</dbReference>
<dbReference type="STRING" id="83219.PM02_07400"/>
<dbReference type="GO" id="GO:0006808">
    <property type="term" value="P:regulation of nitrogen utilization"/>
    <property type="evidence" value="ECO:0007669"/>
    <property type="project" value="InterPro"/>
</dbReference>
<keyword evidence="3" id="KW-1185">Reference proteome</keyword>
<dbReference type="InterPro" id="IPR015867">
    <property type="entry name" value="N-reg_PII/ATP_PRibTrfase_C"/>
</dbReference>
<dbReference type="InterPro" id="IPR011322">
    <property type="entry name" value="N-reg_PII-like_a/b"/>
</dbReference>
<dbReference type="InterPro" id="IPR002187">
    <property type="entry name" value="N-reg_PII"/>
</dbReference>
<accession>A0A061SVL1</accession>
<dbReference type="Pfam" id="PF00543">
    <property type="entry name" value="P-II"/>
    <property type="match status" value="1"/>
</dbReference>
<evidence type="ECO:0000313" key="2">
    <source>
        <dbReference type="EMBL" id="KAJ03639.1"/>
    </source>
</evidence>
<reference evidence="2 3" key="1">
    <citation type="journal article" date="2014" name="Genome Announc.">
        <title>Draft Genome Sequences of Two Isolates of the Roseobacter Group, Sulfitobacter sp. Strains 3SOLIMAR09 and 1FIGIMAR09, from Harbors of Mallorca Island (Mediterranean Sea).</title>
        <authorList>
            <person name="Mas-Llado M."/>
            <person name="Pina-Villalonga J.M."/>
            <person name="Brunet-Galmes I."/>
            <person name="Nogales B."/>
            <person name="Bosch R."/>
        </authorList>
    </citation>
    <scope>NUCLEOTIDE SEQUENCE [LARGE SCALE GENOMIC DNA]</scope>
    <source>
        <strain evidence="2 3">1FIGIMAR09</strain>
    </source>
</reference>
<evidence type="ECO:0000313" key="3">
    <source>
        <dbReference type="Proteomes" id="UP000027337"/>
    </source>
</evidence>
<dbReference type="SUPFAM" id="SSF54913">
    <property type="entry name" value="GlnB-like"/>
    <property type="match status" value="1"/>
</dbReference>
<dbReference type="AlphaFoldDB" id="A0A061SVL1"/>
<protein>
    <recommendedName>
        <fullName evidence="1">Nitrogen regulatory protein P-II</fullName>
    </recommendedName>
</protein>
<dbReference type="GeneID" id="72439686"/>
<dbReference type="EMBL" id="JEMU01000005">
    <property type="protein sequence ID" value="KAJ03639.1"/>
    <property type="molecule type" value="Genomic_DNA"/>
</dbReference>
<name>A0A061SVL1_9RHOB</name>
<gene>
    <name evidence="2" type="ORF">PM02_07400</name>
</gene>
<dbReference type="GO" id="GO:0030234">
    <property type="term" value="F:enzyme regulator activity"/>
    <property type="evidence" value="ECO:0007669"/>
    <property type="project" value="InterPro"/>
</dbReference>